<dbReference type="Pfam" id="PF11287">
    <property type="entry name" value="DUF3088"/>
    <property type="match status" value="1"/>
</dbReference>
<reference evidence="1 2" key="1">
    <citation type="submission" date="2023-07" db="EMBL/GenBank/DDBJ databases">
        <title>Sorghum-associated microbial communities from plants grown in Nebraska, USA.</title>
        <authorList>
            <person name="Schachtman D."/>
        </authorList>
    </citation>
    <scope>NUCLEOTIDE SEQUENCE [LARGE SCALE GENOMIC DNA]</scope>
    <source>
        <strain evidence="1 2">DS1607</strain>
    </source>
</reference>
<sequence length="114" mass="12608">MSRDRLFLLTPGFTDPKRPGERFVCPDCIPVEGLLAAAPELSVRLDISHHPFARPREEVIAALDADHQGLPVLILGDEQAPPADARALGTTRFVTDTRRILDLLAERHGFPKVH</sequence>
<protein>
    <recommendedName>
        <fullName evidence="3">DUF3088 domain-containing protein</fullName>
    </recommendedName>
</protein>
<proteinExistence type="predicted"/>
<dbReference type="Proteomes" id="UP001226867">
    <property type="component" value="Unassembled WGS sequence"/>
</dbReference>
<evidence type="ECO:0000313" key="1">
    <source>
        <dbReference type="EMBL" id="MDP9898713.1"/>
    </source>
</evidence>
<dbReference type="EMBL" id="JAUSRO010000003">
    <property type="protein sequence ID" value="MDP9898713.1"/>
    <property type="molecule type" value="Genomic_DNA"/>
</dbReference>
<accession>A0ABT9S4A3</accession>
<dbReference type="InterPro" id="IPR021439">
    <property type="entry name" value="DUF3088"/>
</dbReference>
<dbReference type="RefSeq" id="WP_307688541.1">
    <property type="nucleotide sequence ID" value="NZ_JAUSRO010000003.1"/>
</dbReference>
<keyword evidence="2" id="KW-1185">Reference proteome</keyword>
<evidence type="ECO:0000313" key="2">
    <source>
        <dbReference type="Proteomes" id="UP001226867"/>
    </source>
</evidence>
<name>A0ABT9S4A3_9BURK</name>
<evidence type="ECO:0008006" key="3">
    <source>
        <dbReference type="Google" id="ProtNLM"/>
    </source>
</evidence>
<comment type="caution">
    <text evidence="1">The sequence shown here is derived from an EMBL/GenBank/DDBJ whole genome shotgun (WGS) entry which is preliminary data.</text>
</comment>
<gene>
    <name evidence="1" type="ORF">J2W36_000957</name>
</gene>
<organism evidence="1 2">
    <name type="scientific">Variovorax ginsengisoli</name>
    <dbReference type="NCBI Taxonomy" id="363844"/>
    <lineage>
        <taxon>Bacteria</taxon>
        <taxon>Pseudomonadati</taxon>
        <taxon>Pseudomonadota</taxon>
        <taxon>Betaproteobacteria</taxon>
        <taxon>Burkholderiales</taxon>
        <taxon>Comamonadaceae</taxon>
        <taxon>Variovorax</taxon>
    </lineage>
</organism>